<reference evidence="8 9" key="1">
    <citation type="submission" date="2023-07" db="EMBL/GenBank/DDBJ databases">
        <title>Sorghum-associated microbial communities from plants grown in Nebraska, USA.</title>
        <authorList>
            <person name="Schachtman D."/>
        </authorList>
    </citation>
    <scope>NUCLEOTIDE SEQUENCE [LARGE SCALE GENOMIC DNA]</scope>
    <source>
        <strain evidence="8 9">584</strain>
    </source>
</reference>
<evidence type="ECO:0000256" key="4">
    <source>
        <dbReference type="ARBA" id="ARBA00022989"/>
    </source>
</evidence>
<dbReference type="PANTHER" id="PTHR38459">
    <property type="entry name" value="PROPHAGE BACTOPRENOL-LINKED GLUCOSE TRANSLOCASE HOMOLOG"/>
    <property type="match status" value="1"/>
</dbReference>
<proteinExistence type="inferred from homology"/>
<dbReference type="RefSeq" id="WP_309801975.1">
    <property type="nucleotide sequence ID" value="NZ_JAVDPW010000020.1"/>
</dbReference>
<keyword evidence="3 6" id="KW-0812">Transmembrane</keyword>
<comment type="subcellular location">
    <subcellularLocation>
        <location evidence="1">Membrane</location>
        <topology evidence="1">Multi-pass membrane protein</topology>
    </subcellularLocation>
</comment>
<keyword evidence="5 6" id="KW-0472">Membrane</keyword>
<dbReference type="InterPro" id="IPR051401">
    <property type="entry name" value="GtrA_CellWall_Glycosyl"/>
</dbReference>
<evidence type="ECO:0000256" key="5">
    <source>
        <dbReference type="ARBA" id="ARBA00023136"/>
    </source>
</evidence>
<keyword evidence="9" id="KW-1185">Reference proteome</keyword>
<evidence type="ECO:0000256" key="2">
    <source>
        <dbReference type="ARBA" id="ARBA00009399"/>
    </source>
</evidence>
<accession>A0ABU1K0P7</accession>
<dbReference type="EMBL" id="JAVDPW010000020">
    <property type="protein sequence ID" value="MDR6294444.1"/>
    <property type="molecule type" value="Genomic_DNA"/>
</dbReference>
<dbReference type="InterPro" id="IPR007267">
    <property type="entry name" value="GtrA_DPMS_TM"/>
</dbReference>
<keyword evidence="4 6" id="KW-1133">Transmembrane helix</keyword>
<protein>
    <submittedName>
        <fullName evidence="8">Flippase GtrA</fullName>
    </submittedName>
</protein>
<gene>
    <name evidence="8" type="ORF">E9232_006998</name>
</gene>
<dbReference type="Pfam" id="PF04138">
    <property type="entry name" value="GtrA_DPMS_TM"/>
    <property type="match status" value="1"/>
</dbReference>
<evidence type="ECO:0000259" key="7">
    <source>
        <dbReference type="Pfam" id="PF04138"/>
    </source>
</evidence>
<evidence type="ECO:0000256" key="3">
    <source>
        <dbReference type="ARBA" id="ARBA00022692"/>
    </source>
</evidence>
<comment type="caution">
    <text evidence="8">The sequence shown here is derived from an EMBL/GenBank/DDBJ whole genome shotgun (WGS) entry which is preliminary data.</text>
</comment>
<feature type="transmembrane region" description="Helical" evidence="6">
    <location>
        <begin position="82"/>
        <end position="100"/>
    </location>
</feature>
<organism evidence="8 9">
    <name type="scientific">Inquilinus ginsengisoli</name>
    <dbReference type="NCBI Taxonomy" id="363840"/>
    <lineage>
        <taxon>Bacteria</taxon>
        <taxon>Pseudomonadati</taxon>
        <taxon>Pseudomonadota</taxon>
        <taxon>Alphaproteobacteria</taxon>
        <taxon>Rhodospirillales</taxon>
        <taxon>Rhodospirillaceae</taxon>
        <taxon>Inquilinus</taxon>
    </lineage>
</organism>
<feature type="transmembrane region" description="Helical" evidence="6">
    <location>
        <begin position="112"/>
        <end position="129"/>
    </location>
</feature>
<feature type="transmembrane region" description="Helical" evidence="6">
    <location>
        <begin position="43"/>
        <end position="62"/>
    </location>
</feature>
<feature type="domain" description="GtrA/DPMS transmembrane" evidence="7">
    <location>
        <begin position="17"/>
        <end position="131"/>
    </location>
</feature>
<feature type="transmembrane region" description="Helical" evidence="6">
    <location>
        <begin position="15"/>
        <end position="37"/>
    </location>
</feature>
<sequence>MTVQPPPPPAARRQFARYAGVGLVATSVHYAVLVGLVESGTAAPLPATLAGYIAGGVVSYGLNRRLTFASDRPHGEAAWRFVLVAASGFAWTGALMWGLVGRLGADYLPAQAATTLLVLFWGFAANRLWTFAHPGTPQA</sequence>
<dbReference type="PANTHER" id="PTHR38459:SF1">
    <property type="entry name" value="PROPHAGE BACTOPRENOL-LINKED GLUCOSE TRANSLOCASE HOMOLOG"/>
    <property type="match status" value="1"/>
</dbReference>
<evidence type="ECO:0000313" key="8">
    <source>
        <dbReference type="EMBL" id="MDR6294444.1"/>
    </source>
</evidence>
<evidence type="ECO:0000256" key="6">
    <source>
        <dbReference type="SAM" id="Phobius"/>
    </source>
</evidence>
<evidence type="ECO:0000313" key="9">
    <source>
        <dbReference type="Proteomes" id="UP001262410"/>
    </source>
</evidence>
<dbReference type="Proteomes" id="UP001262410">
    <property type="component" value="Unassembled WGS sequence"/>
</dbReference>
<comment type="similarity">
    <text evidence="2">Belongs to the GtrA family.</text>
</comment>
<name>A0ABU1K0P7_9PROT</name>
<evidence type="ECO:0000256" key="1">
    <source>
        <dbReference type="ARBA" id="ARBA00004141"/>
    </source>
</evidence>